<dbReference type="Proteomes" id="UP001228905">
    <property type="component" value="Unassembled WGS sequence"/>
</dbReference>
<dbReference type="Pfam" id="PF01594">
    <property type="entry name" value="AI-2E_transport"/>
    <property type="match status" value="1"/>
</dbReference>
<feature type="transmembrane region" description="Helical" evidence="6">
    <location>
        <begin position="36"/>
        <end position="57"/>
    </location>
</feature>
<comment type="caution">
    <text evidence="7">The sequence shown here is derived from an EMBL/GenBank/DDBJ whole genome shotgun (WGS) entry which is preliminary data.</text>
</comment>
<reference evidence="7 8" key="1">
    <citation type="submission" date="2023-07" db="EMBL/GenBank/DDBJ databases">
        <title>Genomic Encyclopedia of Type Strains, Phase IV (KMG-IV): sequencing the most valuable type-strain genomes for metagenomic binning, comparative biology and taxonomic classification.</title>
        <authorList>
            <person name="Goeker M."/>
        </authorList>
    </citation>
    <scope>NUCLEOTIDE SEQUENCE [LARGE SCALE GENOMIC DNA]</scope>
    <source>
        <strain evidence="7 8">DSM 18695</strain>
    </source>
</reference>
<evidence type="ECO:0000313" key="8">
    <source>
        <dbReference type="Proteomes" id="UP001228905"/>
    </source>
</evidence>
<dbReference type="PANTHER" id="PTHR21716">
    <property type="entry name" value="TRANSMEMBRANE PROTEIN"/>
    <property type="match status" value="1"/>
</dbReference>
<evidence type="ECO:0000313" key="7">
    <source>
        <dbReference type="EMBL" id="MDQ0465364.1"/>
    </source>
</evidence>
<keyword evidence="8" id="KW-1185">Reference proteome</keyword>
<feature type="transmembrane region" description="Helical" evidence="6">
    <location>
        <begin position="305"/>
        <end position="331"/>
    </location>
</feature>
<keyword evidence="5 6" id="KW-0472">Membrane</keyword>
<comment type="similarity">
    <text evidence="2">Belongs to the autoinducer-2 exporter (AI-2E) (TC 2.A.86) family.</text>
</comment>
<feature type="transmembrane region" description="Helical" evidence="6">
    <location>
        <begin position="69"/>
        <end position="88"/>
    </location>
</feature>
<evidence type="ECO:0000256" key="2">
    <source>
        <dbReference type="ARBA" id="ARBA00009773"/>
    </source>
</evidence>
<evidence type="ECO:0000256" key="3">
    <source>
        <dbReference type="ARBA" id="ARBA00022692"/>
    </source>
</evidence>
<evidence type="ECO:0000256" key="5">
    <source>
        <dbReference type="ARBA" id="ARBA00023136"/>
    </source>
</evidence>
<keyword evidence="3 6" id="KW-0812">Transmembrane</keyword>
<feature type="transmembrane region" description="Helical" evidence="6">
    <location>
        <begin position="228"/>
        <end position="251"/>
    </location>
</feature>
<comment type="subcellular location">
    <subcellularLocation>
        <location evidence="1">Membrane</location>
        <topology evidence="1">Multi-pass membrane protein</topology>
    </subcellularLocation>
</comment>
<organism evidence="7 8">
    <name type="scientific">Caulobacter ginsengisoli</name>
    <dbReference type="NCBI Taxonomy" id="400775"/>
    <lineage>
        <taxon>Bacteria</taxon>
        <taxon>Pseudomonadati</taxon>
        <taxon>Pseudomonadota</taxon>
        <taxon>Alphaproteobacteria</taxon>
        <taxon>Caulobacterales</taxon>
        <taxon>Caulobacteraceae</taxon>
        <taxon>Caulobacter</taxon>
    </lineage>
</organism>
<dbReference type="InterPro" id="IPR002549">
    <property type="entry name" value="AI-2E-like"/>
</dbReference>
<evidence type="ECO:0000256" key="6">
    <source>
        <dbReference type="SAM" id="Phobius"/>
    </source>
</evidence>
<evidence type="ECO:0000256" key="4">
    <source>
        <dbReference type="ARBA" id="ARBA00022989"/>
    </source>
</evidence>
<feature type="transmembrane region" description="Helical" evidence="6">
    <location>
        <begin position="200"/>
        <end position="222"/>
    </location>
</feature>
<dbReference type="EMBL" id="JAUSVS010000006">
    <property type="protein sequence ID" value="MDQ0465364.1"/>
    <property type="molecule type" value="Genomic_DNA"/>
</dbReference>
<protein>
    <submittedName>
        <fullName evidence="7">PurR-regulated permease PerM</fullName>
    </submittedName>
</protein>
<feature type="transmembrane region" description="Helical" evidence="6">
    <location>
        <begin position="147"/>
        <end position="164"/>
    </location>
</feature>
<feature type="transmembrane region" description="Helical" evidence="6">
    <location>
        <begin position="12"/>
        <end position="30"/>
    </location>
</feature>
<keyword evidence="4 6" id="KW-1133">Transmembrane helix</keyword>
<proteinExistence type="inferred from homology"/>
<dbReference type="PANTHER" id="PTHR21716:SF64">
    <property type="entry name" value="AI-2 TRANSPORT PROTEIN TQSA"/>
    <property type="match status" value="1"/>
</dbReference>
<feature type="transmembrane region" description="Helical" evidence="6">
    <location>
        <begin position="263"/>
        <end position="285"/>
    </location>
</feature>
<sequence length="363" mass="39323">MATAKPPIKVDNTARNAVVVIAVVLCGATMKWLTGILAPLALAIFLAVMIDGFARVLRERVRWVSEDAALPVAIVTAILLFGAAAFVVGDNAAGFAAQVEDYTPRLNALIRRVYALLGQQAPASVEELVRNANPGQYLVTVANGARAFLGPAFFVLIYLAFIIASRRGFRRKLVAMFPHHLERDDAMATFQAIRVGVEQYLWVQTVTGLMIAAASWVVMMLVGLDNALFWTFIIFLTSYIPIIGGMVGTFLPAAFALLQFTTWWQAAVVFGGLQAVQFIVGTFILPKMQGDSLNMDPVVVLLSLAFWGAIWGMPGMFLSTPLTVMVMVILAQFPGSRWVAILLSANGNPHTPPRHAEVSEGMG</sequence>
<accession>A0ABU0ITP4</accession>
<name>A0ABU0ITP4_9CAUL</name>
<evidence type="ECO:0000256" key="1">
    <source>
        <dbReference type="ARBA" id="ARBA00004141"/>
    </source>
</evidence>
<dbReference type="RefSeq" id="WP_307350615.1">
    <property type="nucleotide sequence ID" value="NZ_JAUSVS010000006.1"/>
</dbReference>
<gene>
    <name evidence="7" type="ORF">QO010_003151</name>
</gene>